<keyword evidence="2" id="KW-1185">Reference proteome</keyword>
<dbReference type="EMBL" id="CPYD01000006">
    <property type="protein sequence ID" value="CNE59747.1"/>
    <property type="molecule type" value="Genomic_DNA"/>
</dbReference>
<reference evidence="1 2" key="1">
    <citation type="submission" date="2015-03" db="EMBL/GenBank/DDBJ databases">
        <authorList>
            <consortium name="Pathogen Informatics"/>
            <person name="Murphy D."/>
        </authorList>
    </citation>
    <scope>NUCLEOTIDE SEQUENCE [LARGE SCALE GENOMIC DNA]</scope>
    <source>
        <strain evidence="2">type strain: CIP110231</strain>
    </source>
</reference>
<comment type="caution">
    <text evidence="1">The sequence shown here is derived from an EMBL/GenBank/DDBJ whole genome shotgun (WGS) entry which is preliminary data.</text>
</comment>
<sequence>MSSHICATVCFFHHTSREPNDVQLARFFLLDEAGS</sequence>
<evidence type="ECO:0000313" key="1">
    <source>
        <dbReference type="EMBL" id="CNE59747.1"/>
    </source>
</evidence>
<protein>
    <submittedName>
        <fullName evidence="1">Uncharacterized protein</fullName>
    </submittedName>
</protein>
<organism evidence="1 2">
    <name type="scientific">Yersinia nurmii</name>
    <dbReference type="NCBI Taxonomy" id="685706"/>
    <lineage>
        <taxon>Bacteria</taxon>
        <taxon>Pseudomonadati</taxon>
        <taxon>Pseudomonadota</taxon>
        <taxon>Gammaproteobacteria</taxon>
        <taxon>Enterobacterales</taxon>
        <taxon>Yersiniaceae</taxon>
        <taxon>Yersinia</taxon>
    </lineage>
</organism>
<evidence type="ECO:0000313" key="2">
    <source>
        <dbReference type="Proteomes" id="UP000040578"/>
    </source>
</evidence>
<accession>A0ABM9SH50</accession>
<dbReference type="Proteomes" id="UP000040578">
    <property type="component" value="Unassembled WGS sequence"/>
</dbReference>
<gene>
    <name evidence="1" type="ORF">ERS137967_02009</name>
</gene>
<proteinExistence type="predicted"/>
<name>A0ABM9SH50_9GAMM</name>